<protein>
    <recommendedName>
        <fullName evidence="1">Methyltransferase domain-containing protein</fullName>
    </recommendedName>
</protein>
<sequence length="185" mass="20700">MHDSELVFTELKLKEGNSFLDMGCGPGDYSIQASRLVKDTGVVYALDRWQDVIDDLKEKANSEGLKNIRGMISDITSPLPIEEGCIDVYFISTVLHSLDLAKDGDMIFGEIHRVLKPDGRLAIIECKNEEMSFGPPLHMRLSPEGLVNSITNYGFEKISLVDLGCNYMIQFGKKSKILGKRENQK</sequence>
<dbReference type="Pfam" id="PF13847">
    <property type="entry name" value="Methyltransf_31"/>
    <property type="match status" value="1"/>
</dbReference>
<evidence type="ECO:0000313" key="3">
    <source>
        <dbReference type="Proteomes" id="UP000033111"/>
    </source>
</evidence>
<evidence type="ECO:0000259" key="1">
    <source>
        <dbReference type="Pfam" id="PF13847"/>
    </source>
</evidence>
<gene>
    <name evidence="2" type="ORF">MSSIT_1138</name>
</gene>
<dbReference type="InterPro" id="IPR029063">
    <property type="entry name" value="SAM-dependent_MTases_sf"/>
</dbReference>
<dbReference type="SUPFAM" id="SSF53335">
    <property type="entry name" value="S-adenosyl-L-methionine-dependent methyltransferases"/>
    <property type="match status" value="1"/>
</dbReference>
<name>A0A0E3P2Z4_9EURY</name>
<dbReference type="EMBL" id="CP009506">
    <property type="protein sequence ID" value="AKB27857.1"/>
    <property type="molecule type" value="Genomic_DNA"/>
</dbReference>
<dbReference type="Gene3D" id="3.40.50.150">
    <property type="entry name" value="Vaccinia Virus protein VP39"/>
    <property type="match status" value="1"/>
</dbReference>
<dbReference type="Proteomes" id="UP000033111">
    <property type="component" value="Chromosome"/>
</dbReference>
<accession>A0A0E3P2Z4</accession>
<dbReference type="CDD" id="cd02440">
    <property type="entry name" value="AdoMet_MTases"/>
    <property type="match status" value="1"/>
</dbReference>
<dbReference type="HOGENOM" id="CLU_037990_16_1_2"/>
<dbReference type="PATRIC" id="fig|1434120.4.peg.1444"/>
<evidence type="ECO:0000313" key="2">
    <source>
        <dbReference type="EMBL" id="AKB27857.1"/>
    </source>
</evidence>
<dbReference type="KEGG" id="msw:MSSIT_1138"/>
<feature type="domain" description="Methyltransferase" evidence="1">
    <location>
        <begin position="14"/>
        <end position="129"/>
    </location>
</feature>
<dbReference type="AlphaFoldDB" id="A0A0E3P2Z4"/>
<organism evidence="2 3">
    <name type="scientific">Methanosarcina siciliae T4/M</name>
    <dbReference type="NCBI Taxonomy" id="1434120"/>
    <lineage>
        <taxon>Archaea</taxon>
        <taxon>Methanobacteriati</taxon>
        <taxon>Methanobacteriota</taxon>
        <taxon>Stenosarchaea group</taxon>
        <taxon>Methanomicrobia</taxon>
        <taxon>Methanosarcinales</taxon>
        <taxon>Methanosarcinaceae</taxon>
        <taxon>Methanosarcina</taxon>
    </lineage>
</organism>
<keyword evidence="3" id="KW-1185">Reference proteome</keyword>
<reference evidence="2 3" key="1">
    <citation type="submission" date="2014-07" db="EMBL/GenBank/DDBJ databases">
        <title>Methanogenic archaea and the global carbon cycle.</title>
        <authorList>
            <person name="Henriksen J.R."/>
            <person name="Luke J."/>
            <person name="Reinhart S."/>
            <person name="Benedict M.N."/>
            <person name="Youngblut N.D."/>
            <person name="Metcalf M.E."/>
            <person name="Whitaker R.J."/>
            <person name="Metcalf W.W."/>
        </authorList>
    </citation>
    <scope>NUCLEOTIDE SEQUENCE [LARGE SCALE GENOMIC DNA]</scope>
    <source>
        <strain evidence="2 3">T4/M</strain>
    </source>
</reference>
<proteinExistence type="predicted"/>
<dbReference type="InterPro" id="IPR025714">
    <property type="entry name" value="Methyltranfer_dom"/>
</dbReference>